<dbReference type="InterPro" id="IPR007016">
    <property type="entry name" value="O-antigen_ligase-rel_domated"/>
</dbReference>
<feature type="transmembrane region" description="Helical" evidence="5">
    <location>
        <begin position="148"/>
        <end position="165"/>
    </location>
</feature>
<feature type="transmembrane region" description="Helical" evidence="5">
    <location>
        <begin position="91"/>
        <end position="112"/>
    </location>
</feature>
<keyword evidence="3 5" id="KW-1133">Transmembrane helix</keyword>
<gene>
    <name evidence="7" type="ORF">ABWT76_001398</name>
</gene>
<dbReference type="NCBIfam" id="TIGR00947">
    <property type="entry name" value="2A73"/>
    <property type="match status" value="1"/>
</dbReference>
<feature type="transmembrane region" description="Helical" evidence="5">
    <location>
        <begin position="249"/>
        <end position="266"/>
    </location>
</feature>
<feature type="transmembrane region" description="Helical" evidence="5">
    <location>
        <begin position="66"/>
        <end position="84"/>
    </location>
</feature>
<comment type="subcellular location">
    <subcellularLocation>
        <location evidence="1">Membrane</location>
        <topology evidence="1">Multi-pass membrane protein</topology>
    </subcellularLocation>
</comment>
<evidence type="ECO:0000256" key="3">
    <source>
        <dbReference type="ARBA" id="ARBA00022989"/>
    </source>
</evidence>
<dbReference type="InterPro" id="IPR006007">
    <property type="entry name" value="Inorganic_carbon_transpt"/>
</dbReference>
<feature type="domain" description="O-antigen ligase-related" evidence="6">
    <location>
        <begin position="232"/>
        <end position="382"/>
    </location>
</feature>
<reference evidence="7" key="1">
    <citation type="submission" date="2024-07" db="EMBL/GenBank/DDBJ databases">
        <authorList>
            <person name="Kim Y.J."/>
            <person name="Jeong J.Y."/>
        </authorList>
    </citation>
    <scope>NUCLEOTIDE SEQUENCE</scope>
    <source>
        <strain evidence="7">GIHE-MW2</strain>
    </source>
</reference>
<feature type="transmembrane region" description="Helical" evidence="5">
    <location>
        <begin position="407"/>
        <end position="425"/>
    </location>
</feature>
<dbReference type="GO" id="GO:0016020">
    <property type="term" value="C:membrane"/>
    <property type="evidence" value="ECO:0007669"/>
    <property type="project" value="UniProtKB-SubCell"/>
</dbReference>
<organism evidence="7">
    <name type="scientific">Planktothricoides raciborskii GIHE-MW2</name>
    <dbReference type="NCBI Taxonomy" id="2792601"/>
    <lineage>
        <taxon>Bacteria</taxon>
        <taxon>Bacillati</taxon>
        <taxon>Cyanobacteriota</taxon>
        <taxon>Cyanophyceae</taxon>
        <taxon>Oscillatoriophycideae</taxon>
        <taxon>Oscillatoriales</taxon>
        <taxon>Oscillatoriaceae</taxon>
        <taxon>Planktothricoides</taxon>
    </lineage>
</organism>
<evidence type="ECO:0000256" key="5">
    <source>
        <dbReference type="SAM" id="Phobius"/>
    </source>
</evidence>
<feature type="transmembrane region" description="Helical" evidence="5">
    <location>
        <begin position="201"/>
        <end position="219"/>
    </location>
</feature>
<dbReference type="Pfam" id="PF04932">
    <property type="entry name" value="Wzy_C"/>
    <property type="match status" value="1"/>
</dbReference>
<keyword evidence="2 5" id="KW-0812">Transmembrane</keyword>
<dbReference type="RefSeq" id="WP_054469851.1">
    <property type="nucleotide sequence ID" value="NZ_CP159837.1"/>
</dbReference>
<evidence type="ECO:0000256" key="1">
    <source>
        <dbReference type="ARBA" id="ARBA00004141"/>
    </source>
</evidence>
<proteinExistence type="predicted"/>
<dbReference type="PANTHER" id="PTHR37422:SF22">
    <property type="entry name" value="SLR1515 PROTEIN"/>
    <property type="match status" value="1"/>
</dbReference>
<protein>
    <submittedName>
        <fullName evidence="7">IctB family putative bicarbonate transporter</fullName>
    </submittedName>
</protein>
<evidence type="ECO:0000256" key="4">
    <source>
        <dbReference type="ARBA" id="ARBA00023136"/>
    </source>
</evidence>
<accession>A0AAU8JMN7</accession>
<dbReference type="PANTHER" id="PTHR37422">
    <property type="entry name" value="TEICHURONIC ACID BIOSYNTHESIS PROTEIN TUAE"/>
    <property type="match status" value="1"/>
</dbReference>
<evidence type="ECO:0000313" key="7">
    <source>
        <dbReference type="EMBL" id="XCM40094.1"/>
    </source>
</evidence>
<dbReference type="EMBL" id="CP159837">
    <property type="protein sequence ID" value="XCM40094.1"/>
    <property type="molecule type" value="Genomic_DNA"/>
</dbReference>
<keyword evidence="4 5" id="KW-0472">Membrane</keyword>
<sequence length="462" mass="51630">MNSLWQQVTLSNLPIYRWQKGSYLSRLFVGSLGRWRSSSWLMQWSEAIGALLCALIFGLSPFVSTALIGVLLLAGAGYWLLLTVADEGEMVFTPIHLLVLLYWAIATVSTAMSPVKTAAFSGWVKLTLYLMMFALLARVLRSPRIRSLLIGLYLHTSLIVSVYGMRQWFFGAPPLATWTDPTSSMAGVTRVYSYLENPNLLAAYVIPAAIFGVAAIFVWSGLLPKLLAVTMTVVNSFCLLFTWSRGGWIGLVVASFVLLLMLVYWWSPKLPPAGRKWALPGVFGGTVTVLLLAFLFVEPLRDRIASMFAGRSDSSNNFRINVWQSVIEMIRDRPLLGIGPGNNAFNKIYPLYMRPRFSALSAYSIWLETAVETGIIGLMTFIWLLVVTLNQGFQQLQQLRNQANLQGYWLMGAIAIIVGMLAHGVVDTVWYRPQINTLWWLVMAIVASYYPDPRQASNQVVS</sequence>
<name>A0AAU8JMN7_9CYAN</name>
<evidence type="ECO:0000259" key="6">
    <source>
        <dbReference type="Pfam" id="PF04932"/>
    </source>
</evidence>
<feature type="transmembrane region" description="Helical" evidence="5">
    <location>
        <begin position="363"/>
        <end position="386"/>
    </location>
</feature>
<evidence type="ECO:0000256" key="2">
    <source>
        <dbReference type="ARBA" id="ARBA00022692"/>
    </source>
</evidence>
<feature type="transmembrane region" description="Helical" evidence="5">
    <location>
        <begin position="118"/>
        <end position="136"/>
    </location>
</feature>
<dbReference type="AlphaFoldDB" id="A0AAU8JMN7"/>
<feature type="transmembrane region" description="Helical" evidence="5">
    <location>
        <begin position="278"/>
        <end position="297"/>
    </location>
</feature>
<dbReference type="InterPro" id="IPR051533">
    <property type="entry name" value="WaaL-like"/>
</dbReference>